<keyword evidence="2" id="KW-1185">Reference proteome</keyword>
<dbReference type="InterPro" id="IPR018531">
    <property type="entry name" value="DUF1993"/>
</dbReference>
<evidence type="ECO:0008006" key="3">
    <source>
        <dbReference type="Google" id="ProtNLM"/>
    </source>
</evidence>
<accession>A0AAD4KZJ9</accession>
<dbReference type="Proteomes" id="UP001201262">
    <property type="component" value="Unassembled WGS sequence"/>
</dbReference>
<dbReference type="RefSeq" id="XP_046076526.1">
    <property type="nucleotide sequence ID" value="XM_046213581.1"/>
</dbReference>
<dbReference type="Pfam" id="PF09351">
    <property type="entry name" value="DUF1993"/>
    <property type="match status" value="1"/>
</dbReference>
<proteinExistence type="predicted"/>
<name>A0AAD4KZJ9_9EURO</name>
<organism evidence="1 2">
    <name type="scientific">Talaromyces proteolyticus</name>
    <dbReference type="NCBI Taxonomy" id="1131652"/>
    <lineage>
        <taxon>Eukaryota</taxon>
        <taxon>Fungi</taxon>
        <taxon>Dikarya</taxon>
        <taxon>Ascomycota</taxon>
        <taxon>Pezizomycotina</taxon>
        <taxon>Eurotiomycetes</taxon>
        <taxon>Eurotiomycetidae</taxon>
        <taxon>Eurotiales</taxon>
        <taxon>Trichocomaceae</taxon>
        <taxon>Talaromyces</taxon>
        <taxon>Talaromyces sect. Bacilispori</taxon>
    </lineage>
</organism>
<gene>
    <name evidence="1" type="ORF">BGW36DRAFT_354926</name>
</gene>
<dbReference type="GeneID" id="70243868"/>
<sequence>MGFTLYDATILTAKAALSSLTNVLKLAEQQPNSANLLTAQLYEDMKPLTFQVHQVTQKAEDLVARLTLREAEKFENDFSSFADFYARIDKALKSLDAVDKDTINTRGEELAPTKIGPSKEFNITGATYANATVIPNIYFHLSIAYAILRKEGVPLGKRDYLTSFLGLNVNLQQ</sequence>
<evidence type="ECO:0000313" key="1">
    <source>
        <dbReference type="EMBL" id="KAH8703508.1"/>
    </source>
</evidence>
<reference evidence="1" key="1">
    <citation type="submission" date="2021-12" db="EMBL/GenBank/DDBJ databases">
        <title>Convergent genome expansion in fungi linked to evolution of root-endophyte symbiosis.</title>
        <authorList>
            <consortium name="DOE Joint Genome Institute"/>
            <person name="Ke Y.-H."/>
            <person name="Bonito G."/>
            <person name="Liao H.-L."/>
            <person name="Looney B."/>
            <person name="Rojas-Flechas A."/>
            <person name="Nash J."/>
            <person name="Hameed K."/>
            <person name="Schadt C."/>
            <person name="Martin F."/>
            <person name="Crous P.W."/>
            <person name="Miettinen O."/>
            <person name="Magnuson J.K."/>
            <person name="Labbe J."/>
            <person name="Jacobson D."/>
            <person name="Doktycz M.J."/>
            <person name="Veneault-Fourrey C."/>
            <person name="Kuo A."/>
            <person name="Mondo S."/>
            <person name="Calhoun S."/>
            <person name="Riley R."/>
            <person name="Ohm R."/>
            <person name="LaButti K."/>
            <person name="Andreopoulos B."/>
            <person name="Pangilinan J."/>
            <person name="Nolan M."/>
            <person name="Tritt A."/>
            <person name="Clum A."/>
            <person name="Lipzen A."/>
            <person name="Daum C."/>
            <person name="Barry K."/>
            <person name="Grigoriev I.V."/>
            <person name="Vilgalys R."/>
        </authorList>
    </citation>
    <scope>NUCLEOTIDE SEQUENCE</scope>
    <source>
        <strain evidence="1">PMI_201</strain>
    </source>
</reference>
<dbReference type="InterPro" id="IPR034660">
    <property type="entry name" value="DinB/YfiT-like"/>
</dbReference>
<comment type="caution">
    <text evidence="1">The sequence shown here is derived from an EMBL/GenBank/DDBJ whole genome shotgun (WGS) entry which is preliminary data.</text>
</comment>
<evidence type="ECO:0000313" key="2">
    <source>
        <dbReference type="Proteomes" id="UP001201262"/>
    </source>
</evidence>
<dbReference type="PANTHER" id="PTHR36922">
    <property type="entry name" value="BLL2446 PROTEIN"/>
    <property type="match status" value="1"/>
</dbReference>
<dbReference type="Gene3D" id="1.20.120.450">
    <property type="entry name" value="dinb family like domain"/>
    <property type="match status" value="1"/>
</dbReference>
<dbReference type="PANTHER" id="PTHR36922:SF1">
    <property type="entry name" value="DUF1993 DOMAIN-CONTAINING PROTEIN"/>
    <property type="match status" value="1"/>
</dbReference>
<dbReference type="EMBL" id="JAJTJA010000002">
    <property type="protein sequence ID" value="KAH8703508.1"/>
    <property type="molecule type" value="Genomic_DNA"/>
</dbReference>
<protein>
    <recommendedName>
        <fullName evidence="3">DUF1993 domain-containing protein</fullName>
    </recommendedName>
</protein>
<dbReference type="AlphaFoldDB" id="A0AAD4KZJ9"/>
<dbReference type="SUPFAM" id="SSF109854">
    <property type="entry name" value="DinB/YfiT-like putative metalloenzymes"/>
    <property type="match status" value="1"/>
</dbReference>